<keyword evidence="3" id="KW-1185">Reference proteome</keyword>
<dbReference type="EMBL" id="KB742451">
    <property type="protein sequence ID" value="EOB08383.1"/>
    <property type="molecule type" value="Genomic_DNA"/>
</dbReference>
<protein>
    <submittedName>
        <fullName evidence="2">Uncharacterized protein</fullName>
    </submittedName>
</protein>
<evidence type="ECO:0000313" key="2">
    <source>
        <dbReference type="EMBL" id="EOB08383.1"/>
    </source>
</evidence>
<reference evidence="3" key="1">
    <citation type="journal article" date="2013" name="Nat. Genet.">
        <title>The duck genome and transcriptome provide insight into an avian influenza virus reservoir species.</title>
        <authorList>
            <person name="Huang Y."/>
            <person name="Li Y."/>
            <person name="Burt D.W."/>
            <person name="Chen H."/>
            <person name="Zhang Y."/>
            <person name="Qian W."/>
            <person name="Kim H."/>
            <person name="Gan S."/>
            <person name="Zhao Y."/>
            <person name="Li J."/>
            <person name="Yi K."/>
            <person name="Feng H."/>
            <person name="Zhu P."/>
            <person name="Li B."/>
            <person name="Liu Q."/>
            <person name="Fairley S."/>
            <person name="Magor K.E."/>
            <person name="Du Z."/>
            <person name="Hu X."/>
            <person name="Goodman L."/>
            <person name="Tafer H."/>
            <person name="Vignal A."/>
            <person name="Lee T."/>
            <person name="Kim K.W."/>
            <person name="Sheng Z."/>
            <person name="An Y."/>
            <person name="Searle S."/>
            <person name="Herrero J."/>
            <person name="Groenen M.A."/>
            <person name="Crooijmans R.P."/>
            <person name="Faraut T."/>
            <person name="Cai Q."/>
            <person name="Webster R.G."/>
            <person name="Aldridge J.R."/>
            <person name="Warren W.C."/>
            <person name="Bartschat S."/>
            <person name="Kehr S."/>
            <person name="Marz M."/>
            <person name="Stadler P.F."/>
            <person name="Smith J."/>
            <person name="Kraus R.H."/>
            <person name="Zhao Y."/>
            <person name="Ren L."/>
            <person name="Fei J."/>
            <person name="Morisson M."/>
            <person name="Kaiser P."/>
            <person name="Griffin D.K."/>
            <person name="Rao M."/>
            <person name="Pitel F."/>
            <person name="Wang J."/>
            <person name="Li N."/>
        </authorList>
    </citation>
    <scope>NUCLEOTIDE SEQUENCE [LARGE SCALE GENOMIC DNA]</scope>
</reference>
<gene>
    <name evidence="2" type="ORF">Anapl_08001</name>
</gene>
<feature type="region of interest" description="Disordered" evidence="1">
    <location>
        <begin position="114"/>
        <end position="138"/>
    </location>
</feature>
<name>R0M6Z9_ANAPL</name>
<proteinExistence type="predicted"/>
<evidence type="ECO:0000256" key="1">
    <source>
        <dbReference type="SAM" id="MobiDB-lite"/>
    </source>
</evidence>
<organism evidence="2 3">
    <name type="scientific">Anas platyrhynchos</name>
    <name type="common">Mallard</name>
    <name type="synonym">Anas boschas</name>
    <dbReference type="NCBI Taxonomy" id="8839"/>
    <lineage>
        <taxon>Eukaryota</taxon>
        <taxon>Metazoa</taxon>
        <taxon>Chordata</taxon>
        <taxon>Craniata</taxon>
        <taxon>Vertebrata</taxon>
        <taxon>Euteleostomi</taxon>
        <taxon>Archelosauria</taxon>
        <taxon>Archosauria</taxon>
        <taxon>Dinosauria</taxon>
        <taxon>Saurischia</taxon>
        <taxon>Theropoda</taxon>
        <taxon>Coelurosauria</taxon>
        <taxon>Aves</taxon>
        <taxon>Neognathae</taxon>
        <taxon>Galloanserae</taxon>
        <taxon>Anseriformes</taxon>
        <taxon>Anatidae</taxon>
        <taxon>Anatinae</taxon>
        <taxon>Anas</taxon>
    </lineage>
</organism>
<sequence>MLTLSARQATACSFPFAAAVTQRGGRAMLQGSCRGCSLPIEVIQGTADGVAGKSVHRRGLLLRGFEVQAENPLPWMLGFPSASRVPESTPFYTINSIKYRHQLTGNKKVPMATKNRHRRKNASNAVSRQHKRRTQLRKCGSEWKEDIQACRQRRQDIPPFSTLSWPQGRGEAARNLLLVEGHVGEVDEILLDFELKGAGLLSERHKVEERSEEAFCRASWLVPRMGWVPWATLNCSTKPDPGAAHILLALPLFLVALISSPLPWPSDLPGWRKQSDCLE</sequence>
<dbReference type="Proteomes" id="UP000296049">
    <property type="component" value="Unassembled WGS sequence"/>
</dbReference>
<evidence type="ECO:0000313" key="3">
    <source>
        <dbReference type="Proteomes" id="UP000296049"/>
    </source>
</evidence>
<accession>R0M6Z9</accession>
<dbReference type="AlphaFoldDB" id="R0M6Z9"/>